<evidence type="ECO:0000259" key="1">
    <source>
        <dbReference type="Pfam" id="PF12248"/>
    </source>
</evidence>
<comment type="caution">
    <text evidence="2">The sequence shown here is derived from an EMBL/GenBank/DDBJ whole genome shotgun (WGS) entry which is preliminary data.</text>
</comment>
<dbReference type="Pfam" id="PF12248">
    <property type="entry name" value="Methyltransf_FA"/>
    <property type="match status" value="1"/>
</dbReference>
<dbReference type="InterPro" id="IPR022041">
    <property type="entry name" value="Methyltransf_FA"/>
</dbReference>
<evidence type="ECO:0000313" key="3">
    <source>
        <dbReference type="Proteomes" id="UP000198287"/>
    </source>
</evidence>
<gene>
    <name evidence="2" type="ORF">Fcan01_02617</name>
</gene>
<reference evidence="2 3" key="1">
    <citation type="submission" date="2015-12" db="EMBL/GenBank/DDBJ databases">
        <title>The genome of Folsomia candida.</title>
        <authorList>
            <person name="Faddeeva A."/>
            <person name="Derks M.F."/>
            <person name="Anvar Y."/>
            <person name="Smit S."/>
            <person name="Van Straalen N."/>
            <person name="Roelofs D."/>
        </authorList>
    </citation>
    <scope>NUCLEOTIDE SEQUENCE [LARGE SCALE GENOMIC DNA]</scope>
    <source>
        <strain evidence="2 3">VU population</strain>
        <tissue evidence="2">Whole body</tissue>
    </source>
</reference>
<protein>
    <recommendedName>
        <fullName evidence="1">Farnesoic acid O-methyl transferase domain-containing protein</fullName>
    </recommendedName>
</protein>
<accession>A0A226F277</accession>
<evidence type="ECO:0000313" key="2">
    <source>
        <dbReference type="EMBL" id="OXA63889.1"/>
    </source>
</evidence>
<dbReference type="Proteomes" id="UP000198287">
    <property type="component" value="Unassembled WGS sequence"/>
</dbReference>
<dbReference type="EMBL" id="LNIX01000001">
    <property type="protein sequence ID" value="OXA63889.1"/>
    <property type="molecule type" value="Genomic_DNA"/>
</dbReference>
<feature type="domain" description="Farnesoic acid O-methyl transferase" evidence="1">
    <location>
        <begin position="2"/>
        <end position="63"/>
    </location>
</feature>
<sequence length="124" mass="14126">MVQAKTPDIMSDQQFRGFLIKLDRKNGELLVYHEGSEIPLLHWVDPLPLHVQYLSFAAYDTVVVQVAFNCKIPSQNVISSRKQHLGLVSFLHVCSLITFWVDYCEGCAYHPLRHPLSSHSSKCS</sequence>
<keyword evidence="3" id="KW-1185">Reference proteome</keyword>
<organism evidence="2 3">
    <name type="scientific">Folsomia candida</name>
    <name type="common">Springtail</name>
    <dbReference type="NCBI Taxonomy" id="158441"/>
    <lineage>
        <taxon>Eukaryota</taxon>
        <taxon>Metazoa</taxon>
        <taxon>Ecdysozoa</taxon>
        <taxon>Arthropoda</taxon>
        <taxon>Hexapoda</taxon>
        <taxon>Collembola</taxon>
        <taxon>Entomobryomorpha</taxon>
        <taxon>Isotomoidea</taxon>
        <taxon>Isotomidae</taxon>
        <taxon>Proisotominae</taxon>
        <taxon>Folsomia</taxon>
    </lineage>
</organism>
<proteinExistence type="predicted"/>
<dbReference type="AlphaFoldDB" id="A0A226F277"/>
<name>A0A226F277_FOLCA</name>
<dbReference type="OrthoDB" id="8251380at2759"/>